<comment type="subcellular location">
    <subcellularLocation>
        <location evidence="1">Mitochondrion membrane</location>
        <topology evidence="1">Multi-pass membrane protein</topology>
    </subcellularLocation>
    <subcellularLocation>
        <location evidence="2">Mitochondrion outer membrane</location>
    </subcellularLocation>
</comment>
<evidence type="ECO:0000256" key="4">
    <source>
        <dbReference type="ARBA" id="ARBA00022598"/>
    </source>
</evidence>
<comment type="similarity">
    <text evidence="3">Belongs to the HesA/MoeB/ThiF family.</text>
</comment>
<evidence type="ECO:0000256" key="5">
    <source>
        <dbReference type="ARBA" id="ARBA00022692"/>
    </source>
</evidence>
<proteinExistence type="inferred from homology"/>
<dbReference type="GO" id="GO:0061504">
    <property type="term" value="P:cyclic threonylcarbamoyladenosine biosynthetic process"/>
    <property type="evidence" value="ECO:0007669"/>
    <property type="project" value="TreeGrafter"/>
</dbReference>
<reference evidence="14" key="1">
    <citation type="submission" date="2021-01" db="EMBL/GenBank/DDBJ databases">
        <authorList>
            <person name="Kaushik A."/>
        </authorList>
    </citation>
    <scope>NUCLEOTIDE SEQUENCE</scope>
    <source>
        <strain evidence="14">AG2-2IIIB</strain>
    </source>
</reference>
<evidence type="ECO:0000313" key="14">
    <source>
        <dbReference type="EMBL" id="CAE6373829.1"/>
    </source>
</evidence>
<sequence>MSSNWLKSENARLAATAVAASALTLLSITAYQSVMKQKRRDLLQKEVKDSLAITPPEPELRSINQFPDRDLMLDGSRLDVTRRKYDETIVKEMLARNYAFFGDEAMSKVRGGRVVVVGCGGVGSWAAVMLMRSGVSHIRLVDFDMVTLSSLNRHAVATLADVGVPKVTACKRFFEMVAPWVEVDARVELWKLGSGGEDLLEWGDSPVDWVIDAIDNLTTKVQLLRHCKSRNIKVFASMGAGTKCDPTRIQISDISNTFEDPLARSVRRRLRLENIESGIPVVYSTEKPGDVRLLPLPQEDYEKGNVHELGAFDDFRVRILPVLGPLPALFGLHIATYIVCDIAGKPIPNPLPVKNRGKLYEKLTRDLLNRENQLAGGSINKLPISEQDVAYIFEDLHRGRSTIPPHPILARPQLSRWNAKEPLTISNCVVLSHQEAQVLQDHGGMGEEVVNKGLWPSETLEVVSARQKEANRVAQWVL</sequence>
<dbReference type="Proteomes" id="UP000663843">
    <property type="component" value="Unassembled WGS sequence"/>
</dbReference>
<keyword evidence="8" id="KW-0067">ATP-binding</keyword>
<comment type="function">
    <text evidence="12">Catalyzes the ATP-dependent dehydration of threonylcarbamoyladenosine at position 37 (t(6)A37) to form cyclic t(6)A37 (ct(6)A37) in tRNAs that read codons beginning with adenine.</text>
</comment>
<dbReference type="SUPFAM" id="SSF69572">
    <property type="entry name" value="Activating enzymes of the ubiquitin-like proteins"/>
    <property type="match status" value="1"/>
</dbReference>
<keyword evidence="6" id="KW-0547">Nucleotide-binding</keyword>
<dbReference type="Pfam" id="PF00899">
    <property type="entry name" value="ThiF"/>
    <property type="match status" value="1"/>
</dbReference>
<dbReference type="InterPro" id="IPR045886">
    <property type="entry name" value="ThiF/MoeB/HesA"/>
</dbReference>
<name>A0A8H2WFX9_9AGAM</name>
<evidence type="ECO:0000256" key="2">
    <source>
        <dbReference type="ARBA" id="ARBA00004294"/>
    </source>
</evidence>
<evidence type="ECO:0000256" key="1">
    <source>
        <dbReference type="ARBA" id="ARBA00004225"/>
    </source>
</evidence>
<keyword evidence="4" id="KW-0436">Ligase</keyword>
<protein>
    <recommendedName>
        <fullName evidence="13">THIF-type NAD/FAD binding fold domain-containing protein</fullName>
    </recommendedName>
</protein>
<keyword evidence="9" id="KW-1133">Transmembrane helix</keyword>
<dbReference type="GO" id="GO:0005741">
    <property type="term" value="C:mitochondrial outer membrane"/>
    <property type="evidence" value="ECO:0007669"/>
    <property type="project" value="UniProtKB-SubCell"/>
</dbReference>
<evidence type="ECO:0000313" key="15">
    <source>
        <dbReference type="Proteomes" id="UP000663843"/>
    </source>
</evidence>
<evidence type="ECO:0000256" key="7">
    <source>
        <dbReference type="ARBA" id="ARBA00022787"/>
    </source>
</evidence>
<evidence type="ECO:0000256" key="11">
    <source>
        <dbReference type="ARBA" id="ARBA00023136"/>
    </source>
</evidence>
<dbReference type="PANTHER" id="PTHR43267">
    <property type="entry name" value="TRNA THREONYLCARBAMOYLADENOSINE DEHYDRATASE"/>
    <property type="match status" value="1"/>
</dbReference>
<gene>
    <name evidence="14" type="ORF">RDB_LOCUS19987</name>
</gene>
<keyword evidence="10" id="KW-0496">Mitochondrion</keyword>
<organism evidence="14 15">
    <name type="scientific">Rhizoctonia solani</name>
    <dbReference type="NCBI Taxonomy" id="456999"/>
    <lineage>
        <taxon>Eukaryota</taxon>
        <taxon>Fungi</taxon>
        <taxon>Dikarya</taxon>
        <taxon>Basidiomycota</taxon>
        <taxon>Agaricomycotina</taxon>
        <taxon>Agaricomycetes</taxon>
        <taxon>Cantharellales</taxon>
        <taxon>Ceratobasidiaceae</taxon>
        <taxon>Rhizoctonia</taxon>
    </lineage>
</organism>
<keyword evidence="7" id="KW-1000">Mitochondrion outer membrane</keyword>
<dbReference type="CDD" id="cd00755">
    <property type="entry name" value="YgdL_like"/>
    <property type="match status" value="1"/>
</dbReference>
<evidence type="ECO:0000256" key="6">
    <source>
        <dbReference type="ARBA" id="ARBA00022741"/>
    </source>
</evidence>
<evidence type="ECO:0000256" key="10">
    <source>
        <dbReference type="ARBA" id="ARBA00023128"/>
    </source>
</evidence>
<feature type="domain" description="THIF-type NAD/FAD binding fold" evidence="13">
    <location>
        <begin position="95"/>
        <end position="349"/>
    </location>
</feature>
<dbReference type="InterPro" id="IPR035985">
    <property type="entry name" value="Ubiquitin-activating_enz"/>
</dbReference>
<evidence type="ECO:0000256" key="3">
    <source>
        <dbReference type="ARBA" id="ARBA00009919"/>
    </source>
</evidence>
<comment type="caution">
    <text evidence="14">The sequence shown here is derived from an EMBL/GenBank/DDBJ whole genome shotgun (WGS) entry which is preliminary data.</text>
</comment>
<dbReference type="PANTHER" id="PTHR43267:SF2">
    <property type="entry name" value="TRNA THREONYLCARBAMOYLADENOSINE DEHYDRATASE 1-RELATED"/>
    <property type="match status" value="1"/>
</dbReference>
<dbReference type="InterPro" id="IPR000594">
    <property type="entry name" value="ThiF_NAD_FAD-bd"/>
</dbReference>
<dbReference type="GO" id="GO:0005524">
    <property type="term" value="F:ATP binding"/>
    <property type="evidence" value="ECO:0007669"/>
    <property type="project" value="UniProtKB-KW"/>
</dbReference>
<accession>A0A8H2WFX9</accession>
<keyword evidence="11" id="KW-0472">Membrane</keyword>
<evidence type="ECO:0000256" key="8">
    <source>
        <dbReference type="ARBA" id="ARBA00022840"/>
    </source>
</evidence>
<evidence type="ECO:0000259" key="13">
    <source>
        <dbReference type="Pfam" id="PF00899"/>
    </source>
</evidence>
<dbReference type="AlphaFoldDB" id="A0A8H2WFX9"/>
<dbReference type="Gene3D" id="3.40.50.720">
    <property type="entry name" value="NAD(P)-binding Rossmann-like Domain"/>
    <property type="match status" value="1"/>
</dbReference>
<evidence type="ECO:0000256" key="9">
    <source>
        <dbReference type="ARBA" id="ARBA00022989"/>
    </source>
</evidence>
<dbReference type="EMBL" id="CAJMWT010001033">
    <property type="protein sequence ID" value="CAE6373829.1"/>
    <property type="molecule type" value="Genomic_DNA"/>
</dbReference>
<keyword evidence="5" id="KW-0812">Transmembrane</keyword>
<dbReference type="FunFam" id="3.40.50.720:FF:000125">
    <property type="entry name" value="tRNA threonylcarbamoyladenosine dehydratase 2-like"/>
    <property type="match status" value="1"/>
</dbReference>
<dbReference type="GO" id="GO:0008641">
    <property type="term" value="F:ubiquitin-like modifier activating enzyme activity"/>
    <property type="evidence" value="ECO:0007669"/>
    <property type="project" value="InterPro"/>
</dbReference>
<dbReference type="GO" id="GO:0061503">
    <property type="term" value="F:tRNA threonylcarbamoyladenosine dehydratase"/>
    <property type="evidence" value="ECO:0007669"/>
    <property type="project" value="TreeGrafter"/>
</dbReference>
<evidence type="ECO:0000256" key="12">
    <source>
        <dbReference type="ARBA" id="ARBA00060084"/>
    </source>
</evidence>